<dbReference type="Proteomes" id="UP001595630">
    <property type="component" value="Unassembled WGS sequence"/>
</dbReference>
<dbReference type="Pfam" id="PF08889">
    <property type="entry name" value="WbqC"/>
    <property type="match status" value="1"/>
</dbReference>
<proteinExistence type="predicted"/>
<dbReference type="RefSeq" id="WP_386362532.1">
    <property type="nucleotide sequence ID" value="NZ_JBHRXZ010000016.1"/>
</dbReference>
<protein>
    <submittedName>
        <fullName evidence="1">WbqC family protein</fullName>
    </submittedName>
</protein>
<keyword evidence="2" id="KW-1185">Reference proteome</keyword>
<dbReference type="EMBL" id="JBHRXZ010000016">
    <property type="protein sequence ID" value="MFC3607423.1"/>
    <property type="molecule type" value="Genomic_DNA"/>
</dbReference>
<dbReference type="InterPro" id="IPR014985">
    <property type="entry name" value="WbqC"/>
</dbReference>
<gene>
    <name evidence="1" type="ORF">ACFOMF_06500</name>
</gene>
<evidence type="ECO:0000313" key="1">
    <source>
        <dbReference type="EMBL" id="MFC3607423.1"/>
    </source>
</evidence>
<accession>A0ABV7T2Z7</accession>
<evidence type="ECO:0000313" key="2">
    <source>
        <dbReference type="Proteomes" id="UP001595630"/>
    </source>
</evidence>
<name>A0ABV7T2Z7_9GAMM</name>
<sequence length="256" mass="28948">MPRTVTGMQPYLFPYLGYFQLIANSDVFAIGDDMQFVRGAWINRNRVLAHGEPKLFSVPLKKGSLGDSVRDRRLGDDFEREAAALLKMISRLYAKAPYRSQTLPLIEQIFACPERNLALFAEHSLRLLCRHMGIDTPICRTSELTLDKTLDRQERVIEITRQLGGDCYINPIGGIDLYCPARFREAGVKLRFLKMDEVEYQQLKHSFVPSLSIIDVLMFNAPEALPDLLRAFTLVEGVEPNTTRDARASQGSAQPA</sequence>
<organism evidence="1 2">
    <name type="scientific">Stutzerimonas tarimensis</name>
    <dbReference type="NCBI Taxonomy" id="1507735"/>
    <lineage>
        <taxon>Bacteria</taxon>
        <taxon>Pseudomonadati</taxon>
        <taxon>Pseudomonadota</taxon>
        <taxon>Gammaproteobacteria</taxon>
        <taxon>Pseudomonadales</taxon>
        <taxon>Pseudomonadaceae</taxon>
        <taxon>Stutzerimonas</taxon>
    </lineage>
</organism>
<comment type="caution">
    <text evidence="1">The sequence shown here is derived from an EMBL/GenBank/DDBJ whole genome shotgun (WGS) entry which is preliminary data.</text>
</comment>
<reference evidence="2" key="1">
    <citation type="journal article" date="2019" name="Int. J. Syst. Evol. Microbiol.">
        <title>The Global Catalogue of Microorganisms (GCM) 10K type strain sequencing project: providing services to taxonomists for standard genome sequencing and annotation.</title>
        <authorList>
            <consortium name="The Broad Institute Genomics Platform"/>
            <consortium name="The Broad Institute Genome Sequencing Center for Infectious Disease"/>
            <person name="Wu L."/>
            <person name="Ma J."/>
        </authorList>
    </citation>
    <scope>NUCLEOTIDE SEQUENCE [LARGE SCALE GENOMIC DNA]</scope>
    <source>
        <strain evidence="2">KCTC 42447</strain>
    </source>
</reference>